<dbReference type="RefSeq" id="WP_091399409.1">
    <property type="nucleotide sequence ID" value="NZ_BKAI01000034.1"/>
</dbReference>
<keyword evidence="1" id="KW-1277">Toxin-antitoxin system</keyword>
<dbReference type="Proteomes" id="UP000199580">
    <property type="component" value="Unassembled WGS sequence"/>
</dbReference>
<name>A0A1G9DF36_9FLAO</name>
<evidence type="ECO:0000256" key="1">
    <source>
        <dbReference type="ARBA" id="ARBA00022649"/>
    </source>
</evidence>
<dbReference type="Pfam" id="PF05016">
    <property type="entry name" value="ParE_toxin"/>
    <property type="match status" value="1"/>
</dbReference>
<dbReference type="InterPro" id="IPR007712">
    <property type="entry name" value="RelE/ParE_toxin"/>
</dbReference>
<dbReference type="STRING" id="1128970.SAMN04487935_3797"/>
<gene>
    <name evidence="2" type="ORF">SAMN04487935_3797</name>
</gene>
<evidence type="ECO:0000313" key="2">
    <source>
        <dbReference type="EMBL" id="SDK62457.1"/>
    </source>
</evidence>
<dbReference type="Gene3D" id="3.30.2310.20">
    <property type="entry name" value="RelE-like"/>
    <property type="match status" value="1"/>
</dbReference>
<dbReference type="EMBL" id="FNEZ01000011">
    <property type="protein sequence ID" value="SDK62457.1"/>
    <property type="molecule type" value="Genomic_DNA"/>
</dbReference>
<protein>
    <submittedName>
        <fullName evidence="2">Addiction module toxin, RelE/StbE family</fullName>
    </submittedName>
</protein>
<accession>A0A1G9DF36</accession>
<evidence type="ECO:0000313" key="3">
    <source>
        <dbReference type="Proteomes" id="UP000199580"/>
    </source>
</evidence>
<dbReference type="AlphaFoldDB" id="A0A1G9DF36"/>
<proteinExistence type="predicted"/>
<dbReference type="OrthoDB" id="1031021at2"/>
<dbReference type="InterPro" id="IPR035093">
    <property type="entry name" value="RelE/ParE_toxin_dom_sf"/>
</dbReference>
<keyword evidence="3" id="KW-1185">Reference proteome</keyword>
<reference evidence="2 3" key="1">
    <citation type="submission" date="2016-10" db="EMBL/GenBank/DDBJ databases">
        <authorList>
            <person name="de Groot N.N."/>
        </authorList>
    </citation>
    <scope>NUCLEOTIDE SEQUENCE [LARGE SCALE GENOMIC DNA]</scope>
    <source>
        <strain evidence="2 3">CGMCC 1.10076</strain>
    </source>
</reference>
<dbReference type="SUPFAM" id="SSF143011">
    <property type="entry name" value="RelE-like"/>
    <property type="match status" value="1"/>
</dbReference>
<organism evidence="2 3">
    <name type="scientific">Flavobacterium noncentrifugens</name>
    <dbReference type="NCBI Taxonomy" id="1128970"/>
    <lineage>
        <taxon>Bacteria</taxon>
        <taxon>Pseudomonadati</taxon>
        <taxon>Bacteroidota</taxon>
        <taxon>Flavobacteriia</taxon>
        <taxon>Flavobacteriales</taxon>
        <taxon>Flavobacteriaceae</taxon>
        <taxon>Flavobacterium</taxon>
    </lineage>
</organism>
<sequence>MSFEIIWSDQAENELDKIFEYYSEKVSQKLAVSILKEIVDEPNKLIKNPEISQIEDSLLDREEDYRYLVCNNYKLIYSIDAKAKQIKIADVFDTRQNPNKIRRTK</sequence>